<protein>
    <submittedName>
        <fullName evidence="6">MarR family winged helix-turn-helix transcriptional regulator</fullName>
    </submittedName>
</protein>
<name>A0ABW6CNF2_9CAUL</name>
<evidence type="ECO:0000313" key="7">
    <source>
        <dbReference type="Proteomes" id="UP001598130"/>
    </source>
</evidence>
<keyword evidence="3" id="KW-0804">Transcription</keyword>
<proteinExistence type="predicted"/>
<keyword evidence="7" id="KW-1185">Reference proteome</keyword>
<evidence type="ECO:0000256" key="4">
    <source>
        <dbReference type="SAM" id="MobiDB-lite"/>
    </source>
</evidence>
<comment type="caution">
    <text evidence="6">The sequence shown here is derived from an EMBL/GenBank/DDBJ whole genome shotgun (WGS) entry which is preliminary data.</text>
</comment>
<feature type="region of interest" description="Disordered" evidence="4">
    <location>
        <begin position="153"/>
        <end position="212"/>
    </location>
</feature>
<evidence type="ECO:0000259" key="5">
    <source>
        <dbReference type="PROSITE" id="PS50995"/>
    </source>
</evidence>
<dbReference type="InterPro" id="IPR000835">
    <property type="entry name" value="HTH_MarR-typ"/>
</dbReference>
<dbReference type="InterPro" id="IPR036390">
    <property type="entry name" value="WH_DNA-bd_sf"/>
</dbReference>
<dbReference type="SUPFAM" id="SSF46785">
    <property type="entry name" value="Winged helix' DNA-binding domain"/>
    <property type="match status" value="1"/>
</dbReference>
<dbReference type="Pfam" id="PF12802">
    <property type="entry name" value="MarR_2"/>
    <property type="match status" value="1"/>
</dbReference>
<evidence type="ECO:0000256" key="1">
    <source>
        <dbReference type="ARBA" id="ARBA00023015"/>
    </source>
</evidence>
<gene>
    <name evidence="6" type="ORF">OCL97_04730</name>
</gene>
<feature type="compositionally biased region" description="Basic and acidic residues" evidence="4">
    <location>
        <begin position="182"/>
        <end position="203"/>
    </location>
</feature>
<reference evidence="6 7" key="1">
    <citation type="submission" date="2022-09" db="EMBL/GenBank/DDBJ databases">
        <title>New species of Phenylobacterium.</title>
        <authorList>
            <person name="Mieszkin S."/>
        </authorList>
    </citation>
    <scope>NUCLEOTIDE SEQUENCE [LARGE SCALE GENOMIC DNA]</scope>
    <source>
        <strain evidence="6 7">HK31-G</strain>
    </source>
</reference>
<evidence type="ECO:0000256" key="2">
    <source>
        <dbReference type="ARBA" id="ARBA00023125"/>
    </source>
</evidence>
<feature type="domain" description="HTH marR-type" evidence="5">
    <location>
        <begin position="20"/>
        <end position="149"/>
    </location>
</feature>
<dbReference type="Proteomes" id="UP001598130">
    <property type="component" value="Unassembled WGS sequence"/>
</dbReference>
<dbReference type="InterPro" id="IPR036388">
    <property type="entry name" value="WH-like_DNA-bd_sf"/>
</dbReference>
<dbReference type="PANTHER" id="PTHR42756">
    <property type="entry name" value="TRANSCRIPTIONAL REGULATOR, MARR"/>
    <property type="match status" value="1"/>
</dbReference>
<dbReference type="PROSITE" id="PS50995">
    <property type="entry name" value="HTH_MARR_2"/>
    <property type="match status" value="1"/>
</dbReference>
<sequence length="212" mass="22568">MAKTKSGGKSGGLPALDKSPSHLLHRALQLSLDIYSETFEAGGPTQRQYAVLSAVEAHEGLTQTDLVRITGIDRSTLADMAARMITKGLLERQRSAADARANAVSLTAAGRELLEDAKPKMAATDARLLKLLSSGKREGLVSVLRDLIAAGEAAGQPPVEKTRKVKAEKPAKVKKPKAQKAPKAERAPKPEKAEKAPKAEKPKKEKKAKKAA</sequence>
<organism evidence="6 7">
    <name type="scientific">Phenylobacterium ferrooxidans</name>
    <dbReference type="NCBI Taxonomy" id="2982689"/>
    <lineage>
        <taxon>Bacteria</taxon>
        <taxon>Pseudomonadati</taxon>
        <taxon>Pseudomonadota</taxon>
        <taxon>Alphaproteobacteria</taxon>
        <taxon>Caulobacterales</taxon>
        <taxon>Caulobacteraceae</taxon>
        <taxon>Phenylobacterium</taxon>
    </lineage>
</organism>
<dbReference type="PRINTS" id="PR00598">
    <property type="entry name" value="HTHMARR"/>
</dbReference>
<dbReference type="PANTHER" id="PTHR42756:SF1">
    <property type="entry name" value="TRANSCRIPTIONAL REPRESSOR OF EMRAB OPERON"/>
    <property type="match status" value="1"/>
</dbReference>
<accession>A0ABW6CNF2</accession>
<evidence type="ECO:0000256" key="3">
    <source>
        <dbReference type="ARBA" id="ARBA00023163"/>
    </source>
</evidence>
<dbReference type="EMBL" id="JAOTJD010000006">
    <property type="protein sequence ID" value="MFD3263271.1"/>
    <property type="molecule type" value="Genomic_DNA"/>
</dbReference>
<keyword evidence="2" id="KW-0238">DNA-binding</keyword>
<dbReference type="RefSeq" id="WP_377368061.1">
    <property type="nucleotide sequence ID" value="NZ_JAOTJD010000006.1"/>
</dbReference>
<feature type="compositionally biased region" description="Basic and acidic residues" evidence="4">
    <location>
        <begin position="160"/>
        <end position="171"/>
    </location>
</feature>
<dbReference type="Gene3D" id="1.10.10.10">
    <property type="entry name" value="Winged helix-like DNA-binding domain superfamily/Winged helix DNA-binding domain"/>
    <property type="match status" value="1"/>
</dbReference>
<evidence type="ECO:0000313" key="6">
    <source>
        <dbReference type="EMBL" id="MFD3263271.1"/>
    </source>
</evidence>
<keyword evidence="1" id="KW-0805">Transcription regulation</keyword>
<dbReference type="SMART" id="SM00347">
    <property type="entry name" value="HTH_MARR"/>
    <property type="match status" value="1"/>
</dbReference>